<gene>
    <name evidence="3" type="ORF">AOQ84DRAFT_351369</name>
</gene>
<dbReference type="Proteomes" id="UP000250140">
    <property type="component" value="Unassembled WGS sequence"/>
</dbReference>
<dbReference type="AlphaFoldDB" id="A0A8E2FCM7"/>
<dbReference type="OrthoDB" id="5427664at2759"/>
<dbReference type="InterPro" id="IPR053018">
    <property type="entry name" value="Elsinochrome_Biosynth-Asso"/>
</dbReference>
<evidence type="ECO:0000313" key="3">
    <source>
        <dbReference type="EMBL" id="OCL14737.1"/>
    </source>
</evidence>
<organism evidence="3 4">
    <name type="scientific">Glonium stellatum</name>
    <dbReference type="NCBI Taxonomy" id="574774"/>
    <lineage>
        <taxon>Eukaryota</taxon>
        <taxon>Fungi</taxon>
        <taxon>Dikarya</taxon>
        <taxon>Ascomycota</taxon>
        <taxon>Pezizomycotina</taxon>
        <taxon>Dothideomycetes</taxon>
        <taxon>Pleosporomycetidae</taxon>
        <taxon>Gloniales</taxon>
        <taxon>Gloniaceae</taxon>
        <taxon>Glonium</taxon>
    </lineage>
</organism>
<feature type="transmembrane region" description="Helical" evidence="2">
    <location>
        <begin position="347"/>
        <end position="367"/>
    </location>
</feature>
<feature type="region of interest" description="Disordered" evidence="1">
    <location>
        <begin position="104"/>
        <end position="130"/>
    </location>
</feature>
<dbReference type="PANTHER" id="PTHR37577:SF1">
    <property type="entry name" value="INTEGRAL MEMBRANE PROTEIN"/>
    <property type="match status" value="1"/>
</dbReference>
<dbReference type="PANTHER" id="PTHR37577">
    <property type="entry name" value="INTEGRAL MEMBRANE PROTEIN"/>
    <property type="match status" value="1"/>
</dbReference>
<feature type="transmembrane region" description="Helical" evidence="2">
    <location>
        <begin position="373"/>
        <end position="393"/>
    </location>
</feature>
<evidence type="ECO:0000256" key="2">
    <source>
        <dbReference type="SAM" id="Phobius"/>
    </source>
</evidence>
<feature type="transmembrane region" description="Helical" evidence="2">
    <location>
        <begin position="266"/>
        <end position="284"/>
    </location>
</feature>
<feature type="transmembrane region" description="Helical" evidence="2">
    <location>
        <begin position="51"/>
        <end position="74"/>
    </location>
</feature>
<evidence type="ECO:0000256" key="1">
    <source>
        <dbReference type="SAM" id="MobiDB-lite"/>
    </source>
</evidence>
<protein>
    <submittedName>
        <fullName evidence="3">Uncharacterized protein</fullName>
    </submittedName>
</protein>
<feature type="transmembrane region" description="Helical" evidence="2">
    <location>
        <begin position="219"/>
        <end position="237"/>
    </location>
</feature>
<proteinExistence type="predicted"/>
<sequence>MFFSTDPRDFSYPKACTLDNSTIVYLNSSRALHCSCAAPFHADPDFAGPGIITSFLFISWLTILIAAIPTYYAVKDSWSKSRNPYRFLKFAADLLQLRVASTSNTPLTPKSAKSLSSDAEPRLTGGPASDTLPISFPSKEPSASITAKQLLVSLCDIQITTGIAMVVTGLVQFPRISFYHEQFAVNFWWLTLNSFWVSRIDYTTPSAETNGWRFQARRIAIVTSVLLSVVFQALIAVREHNSWNSLKSGRCYVSTGAGGDDYGQNLFWLAGTALYAIVLILSLTSRTRTWLEANVMSRLEPSLIIMWGWATGSFDELKDYHHDEKARSAQTTIGQAYRITFLTIKTISYGLAWFTWWFLVQFLAIWSSGNGPFVVELVVYSIFAGFSTWWIVFLKVENRALVIGSESKWTFGQCLPLALLLLVMLNVLDIVKKTQ</sequence>
<feature type="transmembrane region" description="Helical" evidence="2">
    <location>
        <begin position="414"/>
        <end position="431"/>
    </location>
</feature>
<feature type="compositionally biased region" description="Polar residues" evidence="1">
    <location>
        <begin position="104"/>
        <end position="117"/>
    </location>
</feature>
<keyword evidence="2" id="KW-0812">Transmembrane</keyword>
<keyword evidence="2" id="KW-0472">Membrane</keyword>
<dbReference type="EMBL" id="KV748542">
    <property type="protein sequence ID" value="OCL14737.1"/>
    <property type="molecule type" value="Genomic_DNA"/>
</dbReference>
<evidence type="ECO:0000313" key="4">
    <source>
        <dbReference type="Proteomes" id="UP000250140"/>
    </source>
</evidence>
<reference evidence="3 4" key="1">
    <citation type="journal article" date="2016" name="Nat. Commun.">
        <title>Ectomycorrhizal ecology is imprinted in the genome of the dominant symbiotic fungus Cenococcum geophilum.</title>
        <authorList>
            <consortium name="DOE Joint Genome Institute"/>
            <person name="Peter M."/>
            <person name="Kohler A."/>
            <person name="Ohm R.A."/>
            <person name="Kuo A."/>
            <person name="Krutzmann J."/>
            <person name="Morin E."/>
            <person name="Arend M."/>
            <person name="Barry K.W."/>
            <person name="Binder M."/>
            <person name="Choi C."/>
            <person name="Clum A."/>
            <person name="Copeland A."/>
            <person name="Grisel N."/>
            <person name="Haridas S."/>
            <person name="Kipfer T."/>
            <person name="LaButti K."/>
            <person name="Lindquist E."/>
            <person name="Lipzen A."/>
            <person name="Maire R."/>
            <person name="Meier B."/>
            <person name="Mihaltcheva S."/>
            <person name="Molinier V."/>
            <person name="Murat C."/>
            <person name="Poggeler S."/>
            <person name="Quandt C.A."/>
            <person name="Sperisen C."/>
            <person name="Tritt A."/>
            <person name="Tisserant E."/>
            <person name="Crous P.W."/>
            <person name="Henrissat B."/>
            <person name="Nehls U."/>
            <person name="Egli S."/>
            <person name="Spatafora J.W."/>
            <person name="Grigoriev I.V."/>
            <person name="Martin F.M."/>
        </authorList>
    </citation>
    <scope>NUCLEOTIDE SEQUENCE [LARGE SCALE GENOMIC DNA]</scope>
    <source>
        <strain evidence="3 4">CBS 207.34</strain>
    </source>
</reference>
<name>A0A8E2FCM7_9PEZI</name>
<keyword evidence="4" id="KW-1185">Reference proteome</keyword>
<accession>A0A8E2FCM7</accession>
<keyword evidence="2" id="KW-1133">Transmembrane helix</keyword>